<name>A0ABS3JCU3_9BACT</name>
<dbReference type="Gene3D" id="3.30.450.20">
    <property type="entry name" value="PAS domain"/>
    <property type="match status" value="1"/>
</dbReference>
<proteinExistence type="predicted"/>
<sequence length="180" mass="19754">MHPFFQEPSGHSQSALFPQTWLVTDPIASVISTASTGVALLQAVRNDAGQITDFTYLLANSMQKALTGHPEEDILSQPLTVLAPDVVQSGMLERLIQVVDTKQPLQYVEEYQLDGLRGRYNQVYLQSDDGVLVLAQDVTHNPLSVREQAQQTAFLAAIQTNSPVATIRSMLIDLISGQSY</sequence>
<dbReference type="Proteomes" id="UP000664628">
    <property type="component" value="Unassembled WGS sequence"/>
</dbReference>
<dbReference type="SUPFAM" id="SSF55785">
    <property type="entry name" value="PYP-like sensor domain (PAS domain)"/>
    <property type="match status" value="1"/>
</dbReference>
<keyword evidence="2" id="KW-1185">Reference proteome</keyword>
<dbReference type="RefSeq" id="WP_207327722.1">
    <property type="nucleotide sequence ID" value="NZ_JAFMYW010000001.1"/>
</dbReference>
<dbReference type="InterPro" id="IPR035965">
    <property type="entry name" value="PAS-like_dom_sf"/>
</dbReference>
<accession>A0ABS3JCU3</accession>
<organism evidence="1 2">
    <name type="scientific">Fibrella forsythiae</name>
    <dbReference type="NCBI Taxonomy" id="2817061"/>
    <lineage>
        <taxon>Bacteria</taxon>
        <taxon>Pseudomonadati</taxon>
        <taxon>Bacteroidota</taxon>
        <taxon>Cytophagia</taxon>
        <taxon>Cytophagales</taxon>
        <taxon>Spirosomataceae</taxon>
        <taxon>Fibrella</taxon>
    </lineage>
</organism>
<dbReference type="EMBL" id="JAFMYW010000001">
    <property type="protein sequence ID" value="MBO0947824.1"/>
    <property type="molecule type" value="Genomic_DNA"/>
</dbReference>
<evidence type="ECO:0000313" key="2">
    <source>
        <dbReference type="Proteomes" id="UP000664628"/>
    </source>
</evidence>
<comment type="caution">
    <text evidence="1">The sequence shown here is derived from an EMBL/GenBank/DDBJ whole genome shotgun (WGS) entry which is preliminary data.</text>
</comment>
<reference evidence="1 2" key="1">
    <citation type="submission" date="2021-03" db="EMBL/GenBank/DDBJ databases">
        <title>Fibrella sp. HMF5405 genome sequencing and assembly.</title>
        <authorList>
            <person name="Kang H."/>
            <person name="Kim H."/>
            <person name="Bae S."/>
            <person name="Joh K."/>
        </authorList>
    </citation>
    <scope>NUCLEOTIDE SEQUENCE [LARGE SCALE GENOMIC DNA]</scope>
    <source>
        <strain evidence="1 2">HMF5405</strain>
    </source>
</reference>
<gene>
    <name evidence="1" type="ORF">J2I46_04475</name>
</gene>
<evidence type="ECO:0000313" key="1">
    <source>
        <dbReference type="EMBL" id="MBO0947824.1"/>
    </source>
</evidence>
<protein>
    <submittedName>
        <fullName evidence="1">PAS domain-containing protein</fullName>
    </submittedName>
</protein>